<reference evidence="2" key="3">
    <citation type="journal article" date="2017" name="Nature">
        <title>Genome sequence of the progenitor of the wheat D genome Aegilops tauschii.</title>
        <authorList>
            <person name="Luo M.C."/>
            <person name="Gu Y.Q."/>
            <person name="Puiu D."/>
            <person name="Wang H."/>
            <person name="Twardziok S.O."/>
            <person name="Deal K.R."/>
            <person name="Huo N."/>
            <person name="Zhu T."/>
            <person name="Wang L."/>
            <person name="Wang Y."/>
            <person name="McGuire P.E."/>
            <person name="Liu S."/>
            <person name="Long H."/>
            <person name="Ramasamy R.K."/>
            <person name="Rodriguez J.C."/>
            <person name="Van S.L."/>
            <person name="Yuan L."/>
            <person name="Wang Z."/>
            <person name="Xia Z."/>
            <person name="Xiao L."/>
            <person name="Anderson O.D."/>
            <person name="Ouyang S."/>
            <person name="Liang Y."/>
            <person name="Zimin A.V."/>
            <person name="Pertea G."/>
            <person name="Qi P."/>
            <person name="Bennetzen J.L."/>
            <person name="Dai X."/>
            <person name="Dawson M.W."/>
            <person name="Muller H.G."/>
            <person name="Kugler K."/>
            <person name="Rivarola-Duarte L."/>
            <person name="Spannagl M."/>
            <person name="Mayer K.F.X."/>
            <person name="Lu F.H."/>
            <person name="Bevan M.W."/>
            <person name="Leroy P."/>
            <person name="Li P."/>
            <person name="You F.M."/>
            <person name="Sun Q."/>
            <person name="Liu Z."/>
            <person name="Lyons E."/>
            <person name="Wicker T."/>
            <person name="Salzberg S.L."/>
            <person name="Devos K.M."/>
            <person name="Dvorak J."/>
        </authorList>
    </citation>
    <scope>NUCLEOTIDE SEQUENCE [LARGE SCALE GENOMIC DNA]</scope>
    <source>
        <strain evidence="2">cv. AL8/78</strain>
    </source>
</reference>
<name>A0A453LCK6_AEGTS</name>
<reference evidence="2" key="5">
    <citation type="journal article" date="2021" name="G3 (Bethesda)">
        <title>Aegilops tauschii genome assembly Aet v5.0 features greater sequence contiguity and improved annotation.</title>
        <authorList>
            <person name="Wang L."/>
            <person name="Zhu T."/>
            <person name="Rodriguez J.C."/>
            <person name="Deal K.R."/>
            <person name="Dubcovsky J."/>
            <person name="McGuire P.E."/>
            <person name="Lux T."/>
            <person name="Spannagl M."/>
            <person name="Mayer K.F.X."/>
            <person name="Baldrich P."/>
            <person name="Meyers B.C."/>
            <person name="Huo N."/>
            <person name="Gu Y.Q."/>
            <person name="Zhou H."/>
            <person name="Devos K.M."/>
            <person name="Bennetzen J.L."/>
            <person name="Unver T."/>
            <person name="Budak H."/>
            <person name="Gulick P.J."/>
            <person name="Galiba G."/>
            <person name="Kalapos B."/>
            <person name="Nelson D.R."/>
            <person name="Li P."/>
            <person name="You F.M."/>
            <person name="Luo M.C."/>
            <person name="Dvorak J."/>
        </authorList>
    </citation>
    <scope>NUCLEOTIDE SEQUENCE [LARGE SCALE GENOMIC DNA]</scope>
    <source>
        <strain evidence="2">cv. AL8/78</strain>
    </source>
</reference>
<dbReference type="STRING" id="200361.A0A453LCK6"/>
<keyword evidence="3" id="KW-1185">Reference proteome</keyword>
<dbReference type="AlphaFoldDB" id="A0A453LCK6"/>
<proteinExistence type="predicted"/>
<organism evidence="2 3">
    <name type="scientific">Aegilops tauschii subsp. strangulata</name>
    <name type="common">Goatgrass</name>
    <dbReference type="NCBI Taxonomy" id="200361"/>
    <lineage>
        <taxon>Eukaryota</taxon>
        <taxon>Viridiplantae</taxon>
        <taxon>Streptophyta</taxon>
        <taxon>Embryophyta</taxon>
        <taxon>Tracheophyta</taxon>
        <taxon>Spermatophyta</taxon>
        <taxon>Magnoliopsida</taxon>
        <taxon>Liliopsida</taxon>
        <taxon>Poales</taxon>
        <taxon>Poaceae</taxon>
        <taxon>BOP clade</taxon>
        <taxon>Pooideae</taxon>
        <taxon>Triticodae</taxon>
        <taxon>Triticeae</taxon>
        <taxon>Triticinae</taxon>
        <taxon>Aegilops</taxon>
    </lineage>
</organism>
<dbReference type="PANTHER" id="PTHR47746">
    <property type="entry name" value="ZF-RVT DOMAIN-CONTAINING PROTEIN"/>
    <property type="match status" value="1"/>
</dbReference>
<reference evidence="2" key="4">
    <citation type="submission" date="2019-03" db="UniProtKB">
        <authorList>
            <consortium name="EnsemblPlants"/>
        </authorList>
    </citation>
    <scope>IDENTIFICATION</scope>
</reference>
<dbReference type="Proteomes" id="UP000015105">
    <property type="component" value="Chromosome 5D"/>
</dbReference>
<dbReference type="Gramene" id="AET5Gv20712200.1">
    <property type="protein sequence ID" value="AET5Gv20712200.1"/>
    <property type="gene ID" value="AET5Gv20712200"/>
</dbReference>
<dbReference type="PANTHER" id="PTHR47746:SF88">
    <property type="entry name" value="RNA-DIRECTED DNA POLYMERASE (REVERSE TRANSCRIPTASE)-RELATED FAMILY PROTEIN-RELATED"/>
    <property type="match status" value="1"/>
</dbReference>
<evidence type="ECO:0000313" key="2">
    <source>
        <dbReference type="EnsemblPlants" id="AET5Gv20712200.1"/>
    </source>
</evidence>
<protein>
    <recommendedName>
        <fullName evidence="1">Reverse transcriptase zinc-binding domain-containing protein</fullName>
    </recommendedName>
</protein>
<reference evidence="3" key="2">
    <citation type="journal article" date="2017" name="Nat. Plants">
        <title>The Aegilops tauschii genome reveals multiple impacts of transposons.</title>
        <authorList>
            <person name="Zhao G."/>
            <person name="Zou C."/>
            <person name="Li K."/>
            <person name="Wang K."/>
            <person name="Li T."/>
            <person name="Gao L."/>
            <person name="Zhang X."/>
            <person name="Wang H."/>
            <person name="Yang Z."/>
            <person name="Liu X."/>
            <person name="Jiang W."/>
            <person name="Mao L."/>
            <person name="Kong X."/>
            <person name="Jiao Y."/>
            <person name="Jia J."/>
        </authorList>
    </citation>
    <scope>NUCLEOTIDE SEQUENCE [LARGE SCALE GENOMIC DNA]</scope>
    <source>
        <strain evidence="3">cv. AL8/78</strain>
    </source>
</reference>
<evidence type="ECO:0000313" key="3">
    <source>
        <dbReference type="Proteomes" id="UP000015105"/>
    </source>
</evidence>
<reference evidence="3" key="1">
    <citation type="journal article" date="2014" name="Science">
        <title>Ancient hybridizations among the ancestral genomes of bread wheat.</title>
        <authorList>
            <consortium name="International Wheat Genome Sequencing Consortium,"/>
            <person name="Marcussen T."/>
            <person name="Sandve S.R."/>
            <person name="Heier L."/>
            <person name="Spannagl M."/>
            <person name="Pfeifer M."/>
            <person name="Jakobsen K.S."/>
            <person name="Wulff B.B."/>
            <person name="Steuernagel B."/>
            <person name="Mayer K.F."/>
            <person name="Olsen O.A."/>
        </authorList>
    </citation>
    <scope>NUCLEOTIDE SEQUENCE [LARGE SCALE GENOMIC DNA]</scope>
    <source>
        <strain evidence="3">cv. AL8/78</strain>
    </source>
</reference>
<dbReference type="InterPro" id="IPR026960">
    <property type="entry name" value="RVT-Znf"/>
</dbReference>
<dbReference type="EnsemblPlants" id="AET5Gv20712200.1">
    <property type="protein sequence ID" value="AET5Gv20712200.1"/>
    <property type="gene ID" value="AET5Gv20712200"/>
</dbReference>
<accession>A0A453LCK6</accession>
<sequence>MGPAATIEYFNLWRRIQQVQLSDVPDKISWKWTQSGKYSASSAYKALFLGSTTAPSWRPIWRCWAPTNAKFFLWLVSLDRCWSAERRARHGLPHDPHCKLCDQEFETMDHLLVQCVFSRITWHEILSWCRLPMPLPEANSSFFAWWSASLAASPASVRKGLNSLVALTAWSIWKHRNVALFDDLRPSTDALVHTIKEEARLWSRAGTLGLASIIPVT</sequence>
<feature type="domain" description="Reverse transcriptase zinc-binding" evidence="1">
    <location>
        <begin position="38"/>
        <end position="122"/>
    </location>
</feature>
<evidence type="ECO:0000259" key="1">
    <source>
        <dbReference type="Pfam" id="PF13966"/>
    </source>
</evidence>
<dbReference type="Pfam" id="PF13966">
    <property type="entry name" value="zf-RVT"/>
    <property type="match status" value="1"/>
</dbReference>